<gene>
    <name evidence="2" type="ORF">ADS79_26980</name>
</gene>
<feature type="domain" description="ORF6C" evidence="1">
    <location>
        <begin position="211"/>
        <end position="254"/>
    </location>
</feature>
<dbReference type="InterPro" id="IPR018878">
    <property type="entry name" value="ORF6C_dom"/>
</dbReference>
<name>A0A0K9YL91_9BACL</name>
<dbReference type="STRING" id="54915.ADS79_26980"/>
<dbReference type="Proteomes" id="UP000036834">
    <property type="component" value="Unassembled WGS sequence"/>
</dbReference>
<evidence type="ECO:0000313" key="2">
    <source>
        <dbReference type="EMBL" id="KNB69513.1"/>
    </source>
</evidence>
<sequence length="257" mass="30426">MVKELLANKQPKEAIMTKLVFIENGRAVTDSLTIADVFNKDHRNVLRDIEIQIEKLNEAGERRWGVLNFEQTQYQHPQNKQWYPKFNMTEDAFALIAMSYVTPEAMKMKIMFIHEFKAMREQITSNIVPLDERRVRMELFKQAIEHEQRLDSVEQKILEIDYKVETQITLNSREQRILRKAVQKRGMELAEQVTFRQLTMVRDGIGEDIQKIRSQLFREIYRDLWDRFGVSSYADVLKKDLDAALGYVSNWIPRQVA</sequence>
<accession>A0A0K9YL91</accession>
<dbReference type="NCBIfam" id="TIGR02681">
    <property type="entry name" value="phage_pRha"/>
    <property type="match status" value="1"/>
</dbReference>
<proteinExistence type="predicted"/>
<evidence type="ECO:0000259" key="1">
    <source>
        <dbReference type="Pfam" id="PF10552"/>
    </source>
</evidence>
<dbReference type="Pfam" id="PF09669">
    <property type="entry name" value="Phage_pRha"/>
    <property type="match status" value="1"/>
</dbReference>
<comment type="caution">
    <text evidence="2">The sequence shown here is derived from an EMBL/GenBank/DDBJ whole genome shotgun (WGS) entry which is preliminary data.</text>
</comment>
<organism evidence="2 3">
    <name type="scientific">Brevibacillus reuszeri</name>
    <dbReference type="NCBI Taxonomy" id="54915"/>
    <lineage>
        <taxon>Bacteria</taxon>
        <taxon>Bacillati</taxon>
        <taxon>Bacillota</taxon>
        <taxon>Bacilli</taxon>
        <taxon>Bacillales</taxon>
        <taxon>Paenibacillaceae</taxon>
        <taxon>Brevibacillus</taxon>
    </lineage>
</organism>
<reference evidence="3" key="1">
    <citation type="submission" date="2015-07" db="EMBL/GenBank/DDBJ databases">
        <title>Genome sequencing project for genomic taxonomy and phylogenomics of Bacillus-like bacteria.</title>
        <authorList>
            <person name="Liu B."/>
            <person name="Wang J."/>
            <person name="Zhu Y."/>
            <person name="Liu G."/>
            <person name="Chen Q."/>
            <person name="Chen Z."/>
            <person name="Lan J."/>
            <person name="Che J."/>
            <person name="Ge C."/>
            <person name="Shi H."/>
            <person name="Pan Z."/>
            <person name="Liu X."/>
        </authorList>
    </citation>
    <scope>NUCLEOTIDE SEQUENCE [LARGE SCALE GENOMIC DNA]</scope>
    <source>
        <strain evidence="3">DSM 9887</strain>
    </source>
</reference>
<evidence type="ECO:0000313" key="3">
    <source>
        <dbReference type="Proteomes" id="UP000036834"/>
    </source>
</evidence>
<dbReference type="AlphaFoldDB" id="A0A0K9YL91"/>
<dbReference type="InterPro" id="IPR014054">
    <property type="entry name" value="Phage_regulatory_Rha"/>
</dbReference>
<dbReference type="EMBL" id="LGIQ01000011">
    <property type="protein sequence ID" value="KNB69513.1"/>
    <property type="molecule type" value="Genomic_DNA"/>
</dbReference>
<dbReference type="Pfam" id="PF10552">
    <property type="entry name" value="ORF6C"/>
    <property type="match status" value="1"/>
</dbReference>
<dbReference type="PATRIC" id="fig|54915.3.peg.4575"/>
<protein>
    <recommendedName>
        <fullName evidence="1">ORF6C domain-containing protein</fullName>
    </recommendedName>
</protein>